<dbReference type="GO" id="GO:0051119">
    <property type="term" value="F:sugar transmembrane transporter activity"/>
    <property type="evidence" value="ECO:0007669"/>
    <property type="project" value="InterPro"/>
</dbReference>
<feature type="transmembrane region" description="Helical" evidence="10">
    <location>
        <begin position="49"/>
        <end position="67"/>
    </location>
</feature>
<keyword evidence="6 10" id="KW-0812">Transmembrane</keyword>
<evidence type="ECO:0000256" key="10">
    <source>
        <dbReference type="RuleBase" id="RU910715"/>
    </source>
</evidence>
<feature type="transmembrane region" description="Helical" evidence="10">
    <location>
        <begin position="12"/>
        <end position="37"/>
    </location>
</feature>
<comment type="caution">
    <text evidence="11">The sequence shown here is derived from an EMBL/GenBank/DDBJ whole genome shotgun (WGS) entry which is preliminary data.</text>
</comment>
<keyword evidence="8 10" id="KW-1133">Transmembrane helix</keyword>
<comment type="function">
    <text evidence="10">Mediates both low-affinity uptake and efflux of sugar across the membrane.</text>
</comment>
<dbReference type="GO" id="GO:0005886">
    <property type="term" value="C:plasma membrane"/>
    <property type="evidence" value="ECO:0007669"/>
    <property type="project" value="UniProtKB-SubCell"/>
</dbReference>
<keyword evidence="9 10" id="KW-0472">Membrane</keyword>
<dbReference type="Pfam" id="PF03083">
    <property type="entry name" value="MtN3_slv"/>
    <property type="match status" value="2"/>
</dbReference>
<evidence type="ECO:0000313" key="11">
    <source>
        <dbReference type="EMBL" id="KAK1259559.1"/>
    </source>
</evidence>
<evidence type="ECO:0000256" key="2">
    <source>
        <dbReference type="ARBA" id="ARBA00007809"/>
    </source>
</evidence>
<evidence type="ECO:0000256" key="6">
    <source>
        <dbReference type="ARBA" id="ARBA00022692"/>
    </source>
</evidence>
<evidence type="ECO:0000256" key="8">
    <source>
        <dbReference type="ARBA" id="ARBA00022989"/>
    </source>
</evidence>
<reference evidence="11" key="2">
    <citation type="submission" date="2023-06" db="EMBL/GenBank/DDBJ databases">
        <authorList>
            <person name="Ma L."/>
            <person name="Liu K.-W."/>
            <person name="Li Z."/>
            <person name="Hsiao Y.-Y."/>
            <person name="Qi Y."/>
            <person name="Fu T."/>
            <person name="Tang G."/>
            <person name="Zhang D."/>
            <person name="Sun W.-H."/>
            <person name="Liu D.-K."/>
            <person name="Li Y."/>
            <person name="Chen G.-Z."/>
            <person name="Liu X.-D."/>
            <person name="Liao X.-Y."/>
            <person name="Jiang Y.-T."/>
            <person name="Yu X."/>
            <person name="Hao Y."/>
            <person name="Huang J."/>
            <person name="Zhao X.-W."/>
            <person name="Ke S."/>
            <person name="Chen Y.-Y."/>
            <person name="Wu W.-L."/>
            <person name="Hsu J.-L."/>
            <person name="Lin Y.-F."/>
            <person name="Huang M.-D."/>
            <person name="Li C.-Y."/>
            <person name="Huang L."/>
            <person name="Wang Z.-W."/>
            <person name="Zhao X."/>
            <person name="Zhong W.-Y."/>
            <person name="Peng D.-H."/>
            <person name="Ahmad S."/>
            <person name="Lan S."/>
            <person name="Zhang J.-S."/>
            <person name="Tsai W.-C."/>
            <person name="Van De Peer Y."/>
            <person name="Liu Z.-J."/>
        </authorList>
    </citation>
    <scope>NUCLEOTIDE SEQUENCE</scope>
    <source>
        <strain evidence="11">SCP</strain>
        <tissue evidence="11">Leaves</tissue>
    </source>
</reference>
<keyword evidence="7" id="KW-0677">Repeat</keyword>
<proteinExistence type="inferred from homology"/>
<feature type="transmembrane region" description="Helical" evidence="10">
    <location>
        <begin position="73"/>
        <end position="95"/>
    </location>
</feature>
<keyword evidence="4" id="KW-1003">Cell membrane</keyword>
<dbReference type="Gene3D" id="1.20.1280.290">
    <property type="match status" value="2"/>
</dbReference>
<dbReference type="FunFam" id="1.20.1280.290:FF:000001">
    <property type="entry name" value="Bidirectional sugar transporter SWEET"/>
    <property type="match status" value="1"/>
</dbReference>
<organism evidence="11 12">
    <name type="scientific">Acorus gramineus</name>
    <name type="common">Dwarf sweet flag</name>
    <dbReference type="NCBI Taxonomy" id="55184"/>
    <lineage>
        <taxon>Eukaryota</taxon>
        <taxon>Viridiplantae</taxon>
        <taxon>Streptophyta</taxon>
        <taxon>Embryophyta</taxon>
        <taxon>Tracheophyta</taxon>
        <taxon>Spermatophyta</taxon>
        <taxon>Magnoliopsida</taxon>
        <taxon>Liliopsida</taxon>
        <taxon>Acoraceae</taxon>
        <taxon>Acorus</taxon>
    </lineage>
</organism>
<dbReference type="Proteomes" id="UP001179952">
    <property type="component" value="Unassembled WGS sequence"/>
</dbReference>
<evidence type="ECO:0000313" key="12">
    <source>
        <dbReference type="Proteomes" id="UP001179952"/>
    </source>
</evidence>
<dbReference type="InterPro" id="IPR047664">
    <property type="entry name" value="SWEET"/>
</dbReference>
<evidence type="ECO:0000256" key="3">
    <source>
        <dbReference type="ARBA" id="ARBA00022448"/>
    </source>
</evidence>
<feature type="transmembrane region" description="Helical" evidence="10">
    <location>
        <begin position="141"/>
        <end position="161"/>
    </location>
</feature>
<dbReference type="PANTHER" id="PTHR10791:SF22">
    <property type="entry name" value="BIDIRECTIONAL SUGAR TRANSPORTER SWEET11"/>
    <property type="match status" value="1"/>
</dbReference>
<protein>
    <recommendedName>
        <fullName evidence="10">Bidirectional sugar transporter SWEET</fullName>
    </recommendedName>
</protein>
<reference evidence="11" key="1">
    <citation type="journal article" date="2023" name="Nat. Commun.">
        <title>Diploid and tetraploid genomes of Acorus and the evolution of monocots.</title>
        <authorList>
            <person name="Ma L."/>
            <person name="Liu K.W."/>
            <person name="Li Z."/>
            <person name="Hsiao Y.Y."/>
            <person name="Qi Y."/>
            <person name="Fu T."/>
            <person name="Tang G.D."/>
            <person name="Zhang D."/>
            <person name="Sun W.H."/>
            <person name="Liu D.K."/>
            <person name="Li Y."/>
            <person name="Chen G.Z."/>
            <person name="Liu X.D."/>
            <person name="Liao X.Y."/>
            <person name="Jiang Y.T."/>
            <person name="Yu X."/>
            <person name="Hao Y."/>
            <person name="Huang J."/>
            <person name="Zhao X.W."/>
            <person name="Ke S."/>
            <person name="Chen Y.Y."/>
            <person name="Wu W.L."/>
            <person name="Hsu J.L."/>
            <person name="Lin Y.F."/>
            <person name="Huang M.D."/>
            <person name="Li C.Y."/>
            <person name="Huang L."/>
            <person name="Wang Z.W."/>
            <person name="Zhao X."/>
            <person name="Zhong W.Y."/>
            <person name="Peng D.H."/>
            <person name="Ahmad S."/>
            <person name="Lan S."/>
            <person name="Zhang J.S."/>
            <person name="Tsai W.C."/>
            <person name="Van de Peer Y."/>
            <person name="Liu Z.J."/>
        </authorList>
    </citation>
    <scope>NUCLEOTIDE SEQUENCE</scope>
    <source>
        <strain evidence="11">SCP</strain>
    </source>
</reference>
<dbReference type="EMBL" id="JAUJYN010000012">
    <property type="protein sequence ID" value="KAK1259559.1"/>
    <property type="molecule type" value="Genomic_DNA"/>
</dbReference>
<dbReference type="InterPro" id="IPR004316">
    <property type="entry name" value="SWEET_rpt"/>
</dbReference>
<feature type="transmembrane region" description="Helical" evidence="10">
    <location>
        <begin position="115"/>
        <end position="135"/>
    </location>
</feature>
<keyword evidence="12" id="KW-1185">Reference proteome</keyword>
<sequence>MALLSHVDHPLAFSFGLLGNLISFIVYLSPIPTFYRIHRKGSTEGFQSIPYVVALFSAMLWIYYAIFAPHSGLLISINSFGCFIQTVYIFFFIVYAPKNVKMKVIRTRSVEYMPIWLSFSLTISAVIWFLYGVFIKDRYVALPNILGFLFGTLQMMLYGWVKCLGWRPIDGPKLPVVNIGIVSVGPIIGGGGSEVYPIEARPIAGQGGGGEEKPYEPSDRDIIEGVAHDGPLEV</sequence>
<evidence type="ECO:0000256" key="1">
    <source>
        <dbReference type="ARBA" id="ARBA00004651"/>
    </source>
</evidence>
<comment type="subcellular location">
    <subcellularLocation>
        <location evidence="1">Cell membrane</location>
        <topology evidence="1">Multi-pass membrane protein</topology>
    </subcellularLocation>
</comment>
<evidence type="ECO:0000256" key="5">
    <source>
        <dbReference type="ARBA" id="ARBA00022597"/>
    </source>
</evidence>
<name>A0AAV9A5Y6_ACOGR</name>
<accession>A0AAV9A5Y6</accession>
<keyword evidence="5 10" id="KW-0762">Sugar transport</keyword>
<evidence type="ECO:0000256" key="7">
    <source>
        <dbReference type="ARBA" id="ARBA00022737"/>
    </source>
</evidence>
<gene>
    <name evidence="11" type="ORF">QJS04_geneDACA015411</name>
</gene>
<evidence type="ECO:0000256" key="4">
    <source>
        <dbReference type="ARBA" id="ARBA00022475"/>
    </source>
</evidence>
<dbReference type="PANTHER" id="PTHR10791">
    <property type="entry name" value="RAG1-ACTIVATING PROTEIN 1"/>
    <property type="match status" value="1"/>
</dbReference>
<keyword evidence="3 10" id="KW-0813">Transport</keyword>
<dbReference type="AlphaFoldDB" id="A0AAV9A5Y6"/>
<evidence type="ECO:0000256" key="9">
    <source>
        <dbReference type="ARBA" id="ARBA00023136"/>
    </source>
</evidence>
<comment type="similarity">
    <text evidence="2 10">Belongs to the SWEET sugar transporter family.</text>
</comment>
<comment type="caution">
    <text evidence="10">Lacks conserved residue(s) required for the propagation of feature annotation.</text>
</comment>